<feature type="region of interest" description="Disordered" evidence="2">
    <location>
        <begin position="484"/>
        <end position="526"/>
    </location>
</feature>
<gene>
    <name evidence="3" type="ORF">P175DRAFT_0524094</name>
</gene>
<dbReference type="GeneID" id="63816229"/>
<keyword evidence="1" id="KW-0175">Coiled coil</keyword>
<accession>A0A2T5LU02</accession>
<dbReference type="EMBL" id="MSFN02000005">
    <property type="protein sequence ID" value="PTU19761.1"/>
    <property type="molecule type" value="Genomic_DNA"/>
</dbReference>
<dbReference type="Gene3D" id="1.20.1170.10">
    <property type="match status" value="1"/>
</dbReference>
<organism evidence="3 4">
    <name type="scientific">Aspergillus ochraceoroseus IBT 24754</name>
    <dbReference type="NCBI Taxonomy" id="1392256"/>
    <lineage>
        <taxon>Eukaryota</taxon>
        <taxon>Fungi</taxon>
        <taxon>Dikarya</taxon>
        <taxon>Ascomycota</taxon>
        <taxon>Pezizomycotina</taxon>
        <taxon>Eurotiomycetes</taxon>
        <taxon>Eurotiomycetidae</taxon>
        <taxon>Eurotiales</taxon>
        <taxon>Aspergillaceae</taxon>
        <taxon>Aspergillus</taxon>
        <taxon>Aspergillus subgen. Nidulantes</taxon>
    </lineage>
</organism>
<comment type="caution">
    <text evidence="3">The sequence shown here is derived from an EMBL/GenBank/DDBJ whole genome shotgun (WGS) entry which is preliminary data.</text>
</comment>
<dbReference type="AlphaFoldDB" id="A0A2T5LU02"/>
<protein>
    <submittedName>
        <fullName evidence="3">Uncharacterized protein</fullName>
    </submittedName>
</protein>
<feature type="compositionally biased region" description="Polar residues" evidence="2">
    <location>
        <begin position="352"/>
        <end position="367"/>
    </location>
</feature>
<feature type="region of interest" description="Disordered" evidence="2">
    <location>
        <begin position="345"/>
        <end position="373"/>
    </location>
</feature>
<evidence type="ECO:0000256" key="1">
    <source>
        <dbReference type="SAM" id="Coils"/>
    </source>
</evidence>
<proteinExistence type="predicted"/>
<sequence>MAPEDDQRRRKGKHAFTEQARHIIGDSSTSLDSKVDWLESIFDDKDTALTYNERRVLELEAENNEYRITIGEMTQAHDNQIYDAIRHRLQTESTAAALPDAEGSSGTKARSQIASAEASNELLSAATEQQLELLGLYQGDHKQLREQLSNRDRTIQAIDRNLKKANSTVKKFKATLARRKRNYAEYADSVNDLLGALKSENAALKKRLEKEHDKIDLLWDQLKSTYEKGMEGQAEIVAGMIESMKRARRKIQMAPGSHGRRDPDTPMFEAPDLDSDVEMINNCSDAPLLKPLRSLHLNSDPSPPPRPRSPRDRTRGRSPIRRKRPQTNAGLAAAMESYVLGLELRGLGDPRPSQQRRTSVPATQPLPSRQRPRDEMLHIPIIRKRALNPDDPPRPIKKARHHLINPDERRNVHMLCECTGRVTLNDITVAGVEAKITTMPKPASSRLPGQSIFTGPIYLPAQRGFTSLSAKIARVWGRPVRKWTLGPDMGNKGSGKATEDPLDSPAQAANKNQDSQTQTNPLETQTEETGRWKTWVILFLALWLFLSHCSQVDHKKEWLRANEDPERLLAMLRGPEANAAGGVTVMDFEIARWSDVDASALG</sequence>
<evidence type="ECO:0000313" key="3">
    <source>
        <dbReference type="EMBL" id="PTU19761.1"/>
    </source>
</evidence>
<name>A0A2T5LU02_9EURO</name>
<dbReference type="RefSeq" id="XP_040751153.1">
    <property type="nucleotide sequence ID" value="XM_040899347.1"/>
</dbReference>
<dbReference type="Proteomes" id="UP000244073">
    <property type="component" value="Unassembled WGS sequence"/>
</dbReference>
<feature type="coiled-coil region" evidence="1">
    <location>
        <begin position="155"/>
        <end position="214"/>
    </location>
</feature>
<evidence type="ECO:0000313" key="4">
    <source>
        <dbReference type="Proteomes" id="UP000244073"/>
    </source>
</evidence>
<feature type="compositionally biased region" description="Basic residues" evidence="2">
    <location>
        <begin position="316"/>
        <end position="325"/>
    </location>
</feature>
<dbReference type="OrthoDB" id="4499846at2759"/>
<dbReference type="VEuPathDB" id="FungiDB:P175DRAFT_0524094"/>
<feature type="region of interest" description="Disordered" evidence="2">
    <location>
        <begin position="293"/>
        <end position="332"/>
    </location>
</feature>
<evidence type="ECO:0000256" key="2">
    <source>
        <dbReference type="SAM" id="MobiDB-lite"/>
    </source>
</evidence>
<feature type="compositionally biased region" description="Polar residues" evidence="2">
    <location>
        <begin position="507"/>
        <end position="524"/>
    </location>
</feature>
<reference evidence="3 4" key="1">
    <citation type="journal article" date="2018" name="Proc. Natl. Acad. Sci. U.S.A.">
        <title>Linking secondary metabolites to gene clusters through genome sequencing of six diverse Aspergillus species.</title>
        <authorList>
            <person name="Kaerboelling I."/>
            <person name="Vesth T.C."/>
            <person name="Frisvad J.C."/>
            <person name="Nybo J.L."/>
            <person name="Theobald S."/>
            <person name="Kuo A."/>
            <person name="Bowyer P."/>
            <person name="Matsuda Y."/>
            <person name="Mondo S."/>
            <person name="Lyhne E.K."/>
            <person name="Kogle M.E."/>
            <person name="Clum A."/>
            <person name="Lipzen A."/>
            <person name="Salamov A."/>
            <person name="Ngan C.Y."/>
            <person name="Daum C."/>
            <person name="Chiniquy J."/>
            <person name="Barry K."/>
            <person name="LaButti K."/>
            <person name="Haridas S."/>
            <person name="Simmons B.A."/>
            <person name="Magnuson J.K."/>
            <person name="Mortensen U.H."/>
            <person name="Larsen T.O."/>
            <person name="Grigoriev I.V."/>
            <person name="Baker S.E."/>
            <person name="Andersen M.R."/>
        </authorList>
    </citation>
    <scope>NUCLEOTIDE SEQUENCE [LARGE SCALE GENOMIC DNA]</scope>
    <source>
        <strain evidence="3 4">IBT 24754</strain>
    </source>
</reference>